<evidence type="ECO:0000313" key="4">
    <source>
        <dbReference type="Proteomes" id="UP000704712"/>
    </source>
</evidence>
<organism evidence="3 4">
    <name type="scientific">Phytophthora infestans</name>
    <name type="common">Potato late blight agent</name>
    <name type="synonym">Botrytis infestans</name>
    <dbReference type="NCBI Taxonomy" id="4787"/>
    <lineage>
        <taxon>Eukaryota</taxon>
        <taxon>Sar</taxon>
        <taxon>Stramenopiles</taxon>
        <taxon>Oomycota</taxon>
        <taxon>Peronosporomycetes</taxon>
        <taxon>Peronosporales</taxon>
        <taxon>Peronosporaceae</taxon>
        <taxon>Phytophthora</taxon>
    </lineage>
</organism>
<dbReference type="SUPFAM" id="SSF55729">
    <property type="entry name" value="Acyl-CoA N-acyltransferases (Nat)"/>
    <property type="match status" value="1"/>
</dbReference>
<dbReference type="InterPro" id="IPR000182">
    <property type="entry name" value="GNAT_dom"/>
</dbReference>
<dbReference type="GO" id="GO:0008080">
    <property type="term" value="F:N-acetyltransferase activity"/>
    <property type="evidence" value="ECO:0007669"/>
    <property type="project" value="InterPro"/>
</dbReference>
<dbReference type="PROSITE" id="PS51186">
    <property type="entry name" value="GNAT"/>
    <property type="match status" value="1"/>
</dbReference>
<name>A0A8S9UUG5_PHYIN</name>
<dbReference type="Gene3D" id="3.40.630.30">
    <property type="match status" value="1"/>
</dbReference>
<dbReference type="EMBL" id="JAACNO010001161">
    <property type="protein sequence ID" value="KAF4142669.1"/>
    <property type="molecule type" value="Genomic_DNA"/>
</dbReference>
<dbReference type="PANTHER" id="PTHR13947:SF37">
    <property type="entry name" value="LD18367P"/>
    <property type="match status" value="1"/>
</dbReference>
<gene>
    <name evidence="3" type="ORF">GN958_ATG08133</name>
</gene>
<proteinExistence type="predicted"/>
<protein>
    <submittedName>
        <fullName evidence="3">Acetyltransferase (GNAT) family</fullName>
    </submittedName>
</protein>
<accession>A0A8S9UUG5</accession>
<reference evidence="3" key="1">
    <citation type="submission" date="2020-03" db="EMBL/GenBank/DDBJ databases">
        <title>Hybrid Assembly of Korean Phytophthora infestans isolates.</title>
        <authorList>
            <person name="Prokchorchik M."/>
            <person name="Lee Y."/>
            <person name="Seo J."/>
            <person name="Cho J.-H."/>
            <person name="Park Y.-E."/>
            <person name="Jang D.-C."/>
            <person name="Im J.-S."/>
            <person name="Choi J.-G."/>
            <person name="Park H.-J."/>
            <person name="Lee G.-B."/>
            <person name="Lee Y.-G."/>
            <person name="Hong S.-Y."/>
            <person name="Cho K."/>
            <person name="Sohn K.H."/>
        </authorList>
    </citation>
    <scope>NUCLEOTIDE SEQUENCE</scope>
    <source>
        <strain evidence="3">KR_2_A2</strain>
    </source>
</reference>
<dbReference type="InterPro" id="IPR016181">
    <property type="entry name" value="Acyl_CoA_acyltransferase"/>
</dbReference>
<evidence type="ECO:0000259" key="2">
    <source>
        <dbReference type="PROSITE" id="PS51186"/>
    </source>
</evidence>
<dbReference type="InterPro" id="IPR050769">
    <property type="entry name" value="NAT_camello-type"/>
</dbReference>
<comment type="caution">
    <text evidence="3">The sequence shown here is derived from an EMBL/GenBank/DDBJ whole genome shotgun (WGS) entry which is preliminary data.</text>
</comment>
<dbReference type="Pfam" id="PF00583">
    <property type="entry name" value="Acetyltransf_1"/>
    <property type="match status" value="1"/>
</dbReference>
<sequence>MAVEPSTVITVRRYRPEDHSQVTRIYVEGLMAADPNPEYRHLWEELLRKDLTNDLADIEGSHMAPGGNFFVAAAAKGGSDEMAGIIGLQRESNAVGQIRRVYVNPTFQRMGVGRKMIAKVERWAKKNGIKTLYLTSILRCARLQQS</sequence>
<dbReference type="PANTHER" id="PTHR13947">
    <property type="entry name" value="GNAT FAMILY N-ACETYLTRANSFERASE"/>
    <property type="match status" value="1"/>
</dbReference>
<feature type="domain" description="N-acetyltransferase" evidence="2">
    <location>
        <begin position="9"/>
        <end position="146"/>
    </location>
</feature>
<dbReference type="Proteomes" id="UP000704712">
    <property type="component" value="Unassembled WGS sequence"/>
</dbReference>
<keyword evidence="1" id="KW-0808">Transferase</keyword>
<dbReference type="AlphaFoldDB" id="A0A8S9UUG5"/>
<evidence type="ECO:0000313" key="3">
    <source>
        <dbReference type="EMBL" id="KAF4142669.1"/>
    </source>
</evidence>
<dbReference type="CDD" id="cd04301">
    <property type="entry name" value="NAT_SF"/>
    <property type="match status" value="1"/>
</dbReference>
<evidence type="ECO:0000256" key="1">
    <source>
        <dbReference type="ARBA" id="ARBA00022679"/>
    </source>
</evidence>